<dbReference type="RefSeq" id="WP_378600212.1">
    <property type="nucleotide sequence ID" value="NZ_JBHSQN010000002.1"/>
</dbReference>
<name>A0ABW1JLW4_9NOCA</name>
<reference evidence="5" key="1">
    <citation type="journal article" date="2019" name="Int. J. Syst. Evol. Microbiol.">
        <title>The Global Catalogue of Microorganisms (GCM) 10K type strain sequencing project: providing services to taxonomists for standard genome sequencing and annotation.</title>
        <authorList>
            <consortium name="The Broad Institute Genomics Platform"/>
            <consortium name="The Broad Institute Genome Sequencing Center for Infectious Disease"/>
            <person name="Wu L."/>
            <person name="Ma J."/>
        </authorList>
    </citation>
    <scope>NUCLEOTIDE SEQUENCE [LARGE SCALE GENOMIC DNA]</scope>
    <source>
        <strain evidence="5">CCUG 36956</strain>
    </source>
</reference>
<dbReference type="PANTHER" id="PTHR10584">
    <property type="entry name" value="SUGAR KINASE"/>
    <property type="match status" value="1"/>
</dbReference>
<evidence type="ECO:0000313" key="5">
    <source>
        <dbReference type="Proteomes" id="UP001596223"/>
    </source>
</evidence>
<organism evidence="4 5">
    <name type="scientific">Nocardia lasii</name>
    <dbReference type="NCBI Taxonomy" id="1616107"/>
    <lineage>
        <taxon>Bacteria</taxon>
        <taxon>Bacillati</taxon>
        <taxon>Actinomycetota</taxon>
        <taxon>Actinomycetes</taxon>
        <taxon>Mycobacteriales</taxon>
        <taxon>Nocardiaceae</taxon>
        <taxon>Nocardia</taxon>
    </lineage>
</organism>
<feature type="domain" description="Carbohydrate kinase PfkB" evidence="3">
    <location>
        <begin position="184"/>
        <end position="311"/>
    </location>
</feature>
<dbReference type="GO" id="GO:0016301">
    <property type="term" value="F:kinase activity"/>
    <property type="evidence" value="ECO:0007669"/>
    <property type="project" value="UniProtKB-KW"/>
</dbReference>
<dbReference type="InterPro" id="IPR029056">
    <property type="entry name" value="Ribokinase-like"/>
</dbReference>
<evidence type="ECO:0000256" key="2">
    <source>
        <dbReference type="ARBA" id="ARBA00022777"/>
    </source>
</evidence>
<dbReference type="InterPro" id="IPR011611">
    <property type="entry name" value="PfkB_dom"/>
</dbReference>
<dbReference type="PANTHER" id="PTHR10584:SF167">
    <property type="entry name" value="PFKB DOMAIN PROTEIN"/>
    <property type="match status" value="1"/>
</dbReference>
<keyword evidence="2 4" id="KW-0418">Kinase</keyword>
<proteinExistence type="predicted"/>
<dbReference type="SUPFAM" id="SSF53613">
    <property type="entry name" value="Ribokinase-like"/>
    <property type="match status" value="1"/>
</dbReference>
<comment type="caution">
    <text evidence="4">The sequence shown here is derived from an EMBL/GenBank/DDBJ whole genome shotgun (WGS) entry which is preliminary data.</text>
</comment>
<protein>
    <submittedName>
        <fullName evidence="4">Carbohydrate kinase family protein</fullName>
        <ecNumber evidence="4">2.7.1.-</ecNumber>
    </submittedName>
</protein>
<dbReference type="EMBL" id="JBHSQN010000002">
    <property type="protein sequence ID" value="MFC6010379.1"/>
    <property type="molecule type" value="Genomic_DNA"/>
</dbReference>
<accession>A0ABW1JLW4</accession>
<dbReference type="EC" id="2.7.1.-" evidence="4"/>
<keyword evidence="5" id="KW-1185">Reference proteome</keyword>
<evidence type="ECO:0000256" key="1">
    <source>
        <dbReference type="ARBA" id="ARBA00022679"/>
    </source>
</evidence>
<evidence type="ECO:0000313" key="4">
    <source>
        <dbReference type="EMBL" id="MFC6010379.1"/>
    </source>
</evidence>
<keyword evidence="1 4" id="KW-0808">Transferase</keyword>
<evidence type="ECO:0000259" key="3">
    <source>
        <dbReference type="Pfam" id="PF00294"/>
    </source>
</evidence>
<dbReference type="Proteomes" id="UP001596223">
    <property type="component" value="Unassembled WGS sequence"/>
</dbReference>
<sequence length="339" mass="37106">MSSSVPFPARSGRKIAVLGPIPLDHVVTHRGEVIDKYGCALYTVAALASLLGPEDVVRPIVHVRERDLGPITEQLSRFDNVDLTGIRSASDRGDVVELRFRDQNFRDERQTGFMHPISPADVEFALDSDAFVCVPITDYEVAQPTLAYIRANSDGLILLDCHGPTVALTAAGHRVSRLWIDRDAWLPMIDIMKMNLEEAGRAWFPPPGGDPDEFGKPLPKEQLPEFALHCLRRGVRAVCVTLDEQGCAMYFLDADGALREEIVPRVHVENVVDTTGCGDSFASGMAFGYLASGDFVTAARYGNAMGAQRCSGKDLAVYRSLAETNRQLREAYGVEAVGQ</sequence>
<gene>
    <name evidence="4" type="ORF">ACFP3H_04900</name>
</gene>
<dbReference type="Pfam" id="PF00294">
    <property type="entry name" value="PfkB"/>
    <property type="match status" value="1"/>
</dbReference>
<dbReference type="Gene3D" id="3.40.1190.20">
    <property type="match status" value="1"/>
</dbReference>